<reference evidence="1" key="1">
    <citation type="journal article" date="2023" name="IScience">
        <title>Live-bearing cockroach genome reveals convergent evolutionary mechanisms linked to viviparity in insects and beyond.</title>
        <authorList>
            <person name="Fouks B."/>
            <person name="Harrison M.C."/>
            <person name="Mikhailova A.A."/>
            <person name="Marchal E."/>
            <person name="English S."/>
            <person name="Carruthers M."/>
            <person name="Jennings E.C."/>
            <person name="Chiamaka E.L."/>
            <person name="Frigard R.A."/>
            <person name="Pippel M."/>
            <person name="Attardo G.M."/>
            <person name="Benoit J.B."/>
            <person name="Bornberg-Bauer E."/>
            <person name="Tobe S.S."/>
        </authorList>
    </citation>
    <scope>NUCLEOTIDE SEQUENCE</scope>
    <source>
        <strain evidence="1">Stay&amp;Tobe</strain>
    </source>
</reference>
<organism evidence="1 2">
    <name type="scientific">Diploptera punctata</name>
    <name type="common">Pacific beetle cockroach</name>
    <dbReference type="NCBI Taxonomy" id="6984"/>
    <lineage>
        <taxon>Eukaryota</taxon>
        <taxon>Metazoa</taxon>
        <taxon>Ecdysozoa</taxon>
        <taxon>Arthropoda</taxon>
        <taxon>Hexapoda</taxon>
        <taxon>Insecta</taxon>
        <taxon>Pterygota</taxon>
        <taxon>Neoptera</taxon>
        <taxon>Polyneoptera</taxon>
        <taxon>Dictyoptera</taxon>
        <taxon>Blattodea</taxon>
        <taxon>Blaberoidea</taxon>
        <taxon>Blaberidae</taxon>
        <taxon>Diplopterinae</taxon>
        <taxon>Diploptera</taxon>
    </lineage>
</organism>
<feature type="non-terminal residue" evidence="1">
    <location>
        <position position="67"/>
    </location>
</feature>
<keyword evidence="2" id="KW-1185">Reference proteome</keyword>
<evidence type="ECO:0000313" key="2">
    <source>
        <dbReference type="Proteomes" id="UP001233999"/>
    </source>
</evidence>
<proteinExistence type="predicted"/>
<name>A0AAD8E127_DIPPU</name>
<dbReference type="EMBL" id="JASPKZ010010685">
    <property type="protein sequence ID" value="KAJ9573700.1"/>
    <property type="molecule type" value="Genomic_DNA"/>
</dbReference>
<gene>
    <name evidence="1" type="ORF">L9F63_008913</name>
</gene>
<accession>A0AAD8E127</accession>
<protein>
    <submittedName>
        <fullName evidence="1">Uncharacterized protein</fullName>
    </submittedName>
</protein>
<sequence>MLEFVKRGNVSNVSSSRYYTQYMNINNHRSRDQHQCQHLAAKLLCSLHCVDKYAKEQANSSWRFRVG</sequence>
<comment type="caution">
    <text evidence="1">The sequence shown here is derived from an EMBL/GenBank/DDBJ whole genome shotgun (WGS) entry which is preliminary data.</text>
</comment>
<reference evidence="1" key="2">
    <citation type="submission" date="2023-05" db="EMBL/GenBank/DDBJ databases">
        <authorList>
            <person name="Fouks B."/>
        </authorList>
    </citation>
    <scope>NUCLEOTIDE SEQUENCE</scope>
    <source>
        <strain evidence="1">Stay&amp;Tobe</strain>
        <tissue evidence="1">Testes</tissue>
    </source>
</reference>
<dbReference type="AlphaFoldDB" id="A0AAD8E127"/>
<dbReference type="Proteomes" id="UP001233999">
    <property type="component" value="Unassembled WGS sequence"/>
</dbReference>
<evidence type="ECO:0000313" key="1">
    <source>
        <dbReference type="EMBL" id="KAJ9573700.1"/>
    </source>
</evidence>